<dbReference type="Gene3D" id="1.10.8.100">
    <property type="entry name" value="Ribosomal RNA adenine dimethylase-like, domain 2"/>
    <property type="match status" value="1"/>
</dbReference>
<dbReference type="OrthoDB" id="9814755at2"/>
<dbReference type="GO" id="GO:0052908">
    <property type="term" value="F:16S rRNA (adenine(1518)-N(6)/adenine(1519)-N(6))-dimethyltransferase activity"/>
    <property type="evidence" value="ECO:0007669"/>
    <property type="project" value="UniProtKB-EC"/>
</dbReference>
<evidence type="ECO:0000313" key="11">
    <source>
        <dbReference type="Proteomes" id="UP000194003"/>
    </source>
</evidence>
<dbReference type="HAMAP" id="MF_00607">
    <property type="entry name" value="16SrRNA_methyltr_A"/>
    <property type="match status" value="1"/>
</dbReference>
<comment type="function">
    <text evidence="7">Specifically dimethylates two adjacent adenosines (A1518 and A1519) in the loop of a conserved hairpin near the 3'-end of 16S rRNA in the 30S particle. May play a critical role in biogenesis of 30S subunits.</text>
</comment>
<feature type="binding site" evidence="7 8">
    <location>
        <position position="71"/>
    </location>
    <ligand>
        <name>S-adenosyl-L-methionine</name>
        <dbReference type="ChEBI" id="CHEBI:59789"/>
    </ligand>
</feature>
<feature type="binding site" evidence="7 8">
    <location>
        <position position="118"/>
    </location>
    <ligand>
        <name>S-adenosyl-L-methionine</name>
        <dbReference type="ChEBI" id="CHEBI:59789"/>
    </ligand>
</feature>
<dbReference type="PROSITE" id="PS51689">
    <property type="entry name" value="SAM_RNA_A_N6_MT"/>
    <property type="match status" value="1"/>
</dbReference>
<evidence type="ECO:0000313" key="10">
    <source>
        <dbReference type="EMBL" id="OSM05260.1"/>
    </source>
</evidence>
<dbReference type="InterPro" id="IPR020598">
    <property type="entry name" value="rRNA_Ade_methylase_Trfase_N"/>
</dbReference>
<dbReference type="NCBIfam" id="TIGR00755">
    <property type="entry name" value="ksgA"/>
    <property type="match status" value="1"/>
</dbReference>
<dbReference type="InterPro" id="IPR023165">
    <property type="entry name" value="rRNA_Ade_diMease-like_C"/>
</dbReference>
<dbReference type="SMART" id="SM00650">
    <property type="entry name" value="rADc"/>
    <property type="match status" value="1"/>
</dbReference>
<keyword evidence="3 7" id="KW-0489">Methyltransferase</keyword>
<organism evidence="10 11">
    <name type="scientific">Magnetofaba australis IT-1</name>
    <dbReference type="NCBI Taxonomy" id="1434232"/>
    <lineage>
        <taxon>Bacteria</taxon>
        <taxon>Pseudomonadati</taxon>
        <taxon>Pseudomonadota</taxon>
        <taxon>Magnetococcia</taxon>
        <taxon>Magnetococcales</taxon>
        <taxon>Magnetococcaceae</taxon>
        <taxon>Magnetofaba</taxon>
    </lineage>
</organism>
<feature type="domain" description="Ribosomal RNA adenine methylase transferase N-terminal" evidence="9">
    <location>
        <begin position="30"/>
        <end position="203"/>
    </location>
</feature>
<dbReference type="InterPro" id="IPR020596">
    <property type="entry name" value="rRNA_Ade_Mease_Trfase_CS"/>
</dbReference>
<dbReference type="SUPFAM" id="SSF53335">
    <property type="entry name" value="S-adenosyl-L-methionine-dependent methyltransferases"/>
    <property type="match status" value="1"/>
</dbReference>
<dbReference type="PANTHER" id="PTHR11727:SF7">
    <property type="entry name" value="DIMETHYLADENOSINE TRANSFERASE-RELATED"/>
    <property type="match status" value="1"/>
</dbReference>
<evidence type="ECO:0000256" key="2">
    <source>
        <dbReference type="ARBA" id="ARBA00022552"/>
    </source>
</evidence>
<evidence type="ECO:0000259" key="9">
    <source>
        <dbReference type="SMART" id="SM00650"/>
    </source>
</evidence>
<proteinExistence type="inferred from homology"/>
<reference evidence="10 11" key="1">
    <citation type="journal article" date="2016" name="BMC Genomics">
        <title>Combined genomic and structural analyses of a cultured magnetotactic bacterium reveals its niche adaptation to a dynamic environment.</title>
        <authorList>
            <person name="Araujo A.C."/>
            <person name="Morillo V."/>
            <person name="Cypriano J."/>
            <person name="Teixeira L.C."/>
            <person name="Leao P."/>
            <person name="Lyra S."/>
            <person name="Almeida L.G."/>
            <person name="Bazylinski D.A."/>
            <person name="Vasconcellos A.T."/>
            <person name="Abreu F."/>
            <person name="Lins U."/>
        </authorList>
    </citation>
    <scope>NUCLEOTIDE SEQUENCE [LARGE SCALE GENOMIC DNA]</scope>
    <source>
        <strain evidence="10 11">IT-1</strain>
    </source>
</reference>
<dbReference type="PROSITE" id="PS01131">
    <property type="entry name" value="RRNA_A_DIMETH"/>
    <property type="match status" value="1"/>
</dbReference>
<gene>
    <name evidence="7" type="primary">rsmA</name>
    <name evidence="7" type="synonym">ksgA</name>
    <name evidence="10" type="ORF">MAIT1_03425</name>
</gene>
<name>A0A1Y2K6U1_9PROT</name>
<keyword evidence="4 7" id="KW-0808">Transferase</keyword>
<evidence type="ECO:0000256" key="5">
    <source>
        <dbReference type="ARBA" id="ARBA00022691"/>
    </source>
</evidence>
<dbReference type="PANTHER" id="PTHR11727">
    <property type="entry name" value="DIMETHYLADENOSINE TRANSFERASE"/>
    <property type="match status" value="1"/>
</dbReference>
<keyword evidence="2 7" id="KW-0698">rRNA processing</keyword>
<dbReference type="AlphaFoldDB" id="A0A1Y2K6U1"/>
<dbReference type="Gene3D" id="3.40.50.150">
    <property type="entry name" value="Vaccinia Virus protein VP39"/>
    <property type="match status" value="1"/>
</dbReference>
<feature type="binding site" evidence="7 8">
    <location>
        <position position="96"/>
    </location>
    <ligand>
        <name>S-adenosyl-L-methionine</name>
        <dbReference type="ChEBI" id="CHEBI:59789"/>
    </ligand>
</feature>
<feature type="binding site" evidence="7 8">
    <location>
        <position position="23"/>
    </location>
    <ligand>
        <name>S-adenosyl-L-methionine</name>
        <dbReference type="ChEBI" id="CHEBI:59789"/>
    </ligand>
</feature>
<feature type="binding site" evidence="7 8">
    <location>
        <position position="50"/>
    </location>
    <ligand>
        <name>S-adenosyl-L-methionine</name>
        <dbReference type="ChEBI" id="CHEBI:59789"/>
    </ligand>
</feature>
<dbReference type="InterPro" id="IPR001737">
    <property type="entry name" value="KsgA/Erm"/>
</dbReference>
<keyword evidence="1 7" id="KW-0963">Cytoplasm</keyword>
<dbReference type="EC" id="2.1.1.182" evidence="7"/>
<comment type="caution">
    <text evidence="10">The sequence shown here is derived from an EMBL/GenBank/DDBJ whole genome shotgun (WGS) entry which is preliminary data.</text>
</comment>
<dbReference type="STRING" id="1434232.MAIT1_03425"/>
<evidence type="ECO:0000256" key="8">
    <source>
        <dbReference type="PROSITE-ProRule" id="PRU01026"/>
    </source>
</evidence>
<keyword evidence="5 7" id="KW-0949">S-adenosyl-L-methionine</keyword>
<evidence type="ECO:0000256" key="1">
    <source>
        <dbReference type="ARBA" id="ARBA00022490"/>
    </source>
</evidence>
<comment type="similarity">
    <text evidence="7">Belongs to the class I-like SAM-binding methyltransferase superfamily. rRNA adenine N(6)-methyltransferase family. RsmA subfamily.</text>
</comment>
<dbReference type="Pfam" id="PF00398">
    <property type="entry name" value="RrnaAD"/>
    <property type="match status" value="1"/>
</dbReference>
<dbReference type="EMBL" id="LVJN01000018">
    <property type="protein sequence ID" value="OSM05260.1"/>
    <property type="molecule type" value="Genomic_DNA"/>
</dbReference>
<dbReference type="RefSeq" id="WP_143814735.1">
    <property type="nucleotide sequence ID" value="NZ_LVJN01000018.1"/>
</dbReference>
<dbReference type="FunFam" id="1.10.8.100:FF:000001">
    <property type="entry name" value="Ribosomal RNA small subunit methyltransferase A"/>
    <property type="match status" value="1"/>
</dbReference>
<evidence type="ECO:0000256" key="7">
    <source>
        <dbReference type="HAMAP-Rule" id="MF_00607"/>
    </source>
</evidence>
<evidence type="ECO:0000256" key="3">
    <source>
        <dbReference type="ARBA" id="ARBA00022603"/>
    </source>
</evidence>
<sequence length="275" mass="30303">MRERILRQLKIHGLAPRKGLGQNFLIDPEITRRIVASAGVNPGDPVLEIGPGLGSLTIPLLEKVKTLWALERDEKLAELLRVEAHGVGDLTILDGDALQVDYAELAQQLGGPLHLVANLPYNISTPLVGRFLDQRHAFASMTLMFQREVALRLAAAPGNKDYGALTVWLRLWADAHVLFDVPPSAFHPPPKVVSSVIHIRMRPAPRAELADPERFHRIVKAAFAQRRKTLRNTLKPLGAESVNWLEAAGIDPGRRGETLSFDEFVALYRAAEAAA</sequence>
<feature type="binding site" evidence="7 8">
    <location>
        <position position="25"/>
    </location>
    <ligand>
        <name>S-adenosyl-L-methionine</name>
        <dbReference type="ChEBI" id="CHEBI:59789"/>
    </ligand>
</feature>
<evidence type="ECO:0000256" key="6">
    <source>
        <dbReference type="ARBA" id="ARBA00022884"/>
    </source>
</evidence>
<dbReference type="InterPro" id="IPR029063">
    <property type="entry name" value="SAM-dependent_MTases_sf"/>
</dbReference>
<dbReference type="Proteomes" id="UP000194003">
    <property type="component" value="Unassembled WGS sequence"/>
</dbReference>
<dbReference type="GO" id="GO:0003723">
    <property type="term" value="F:RNA binding"/>
    <property type="evidence" value="ECO:0007669"/>
    <property type="project" value="UniProtKB-UniRule"/>
</dbReference>
<protein>
    <recommendedName>
        <fullName evidence="7">Ribosomal RNA small subunit methyltransferase A</fullName>
        <ecNumber evidence="7">2.1.1.182</ecNumber>
    </recommendedName>
    <alternativeName>
        <fullName evidence="7">16S rRNA (adenine(1518)-N(6)/adenine(1519)-N(6))-dimethyltransferase</fullName>
    </alternativeName>
    <alternativeName>
        <fullName evidence="7">16S rRNA dimethyladenosine transferase</fullName>
    </alternativeName>
    <alternativeName>
        <fullName evidence="7">16S rRNA dimethylase</fullName>
    </alternativeName>
    <alternativeName>
        <fullName evidence="7">S-adenosylmethionine-6-N', N'-adenosyl(rRNA) dimethyltransferase</fullName>
    </alternativeName>
</protein>
<comment type="catalytic activity">
    <reaction evidence="7">
        <text>adenosine(1518)/adenosine(1519) in 16S rRNA + 4 S-adenosyl-L-methionine = N(6)-dimethyladenosine(1518)/N(6)-dimethyladenosine(1519) in 16S rRNA + 4 S-adenosyl-L-homocysteine + 4 H(+)</text>
        <dbReference type="Rhea" id="RHEA:19609"/>
        <dbReference type="Rhea" id="RHEA-COMP:10232"/>
        <dbReference type="Rhea" id="RHEA-COMP:10233"/>
        <dbReference type="ChEBI" id="CHEBI:15378"/>
        <dbReference type="ChEBI" id="CHEBI:57856"/>
        <dbReference type="ChEBI" id="CHEBI:59789"/>
        <dbReference type="ChEBI" id="CHEBI:74411"/>
        <dbReference type="ChEBI" id="CHEBI:74493"/>
        <dbReference type="EC" id="2.1.1.182"/>
    </reaction>
</comment>
<accession>A0A1Y2K6U1</accession>
<dbReference type="FunFam" id="3.40.50.150:FF:000023">
    <property type="entry name" value="Ribosomal RNA small subunit methyltransferase A"/>
    <property type="match status" value="1"/>
</dbReference>
<comment type="subcellular location">
    <subcellularLocation>
        <location evidence="7">Cytoplasm</location>
    </subcellularLocation>
</comment>
<evidence type="ECO:0000256" key="4">
    <source>
        <dbReference type="ARBA" id="ARBA00022679"/>
    </source>
</evidence>
<keyword evidence="6 7" id="KW-0694">RNA-binding</keyword>
<keyword evidence="11" id="KW-1185">Reference proteome</keyword>
<dbReference type="InterPro" id="IPR011530">
    <property type="entry name" value="rRNA_adenine_dimethylase"/>
</dbReference>
<dbReference type="GO" id="GO:0005829">
    <property type="term" value="C:cytosol"/>
    <property type="evidence" value="ECO:0007669"/>
    <property type="project" value="TreeGrafter"/>
</dbReference>